<sequence>MAVRRSAAPSLHGTSGYSEQRLLEALPPNLADKVAGLPIAYNELAQSFRRAQATRTGTKPEKRNIRLHPDIARAVNHQLVHDKKRLGLRNLKPSHYVDAAITLAQGVAVEDLIAAADGFRDSHLGEEAGAGSPNHYSISKENDTWLDDMVDELLLANTTGLHGHMINVIIQSFLEQLRVELPSND</sequence>
<protein>
    <submittedName>
        <fullName evidence="1">Uncharacterized protein</fullName>
    </submittedName>
</protein>
<reference evidence="2" key="1">
    <citation type="journal article" date="2019" name="Int. J. Syst. Evol. Microbiol.">
        <title>The Global Catalogue of Microorganisms (GCM) 10K type strain sequencing project: providing services to taxonomists for standard genome sequencing and annotation.</title>
        <authorList>
            <consortium name="The Broad Institute Genomics Platform"/>
            <consortium name="The Broad Institute Genome Sequencing Center for Infectious Disease"/>
            <person name="Wu L."/>
            <person name="Ma J."/>
        </authorList>
    </citation>
    <scope>NUCLEOTIDE SEQUENCE [LARGE SCALE GENOMIC DNA]</scope>
    <source>
        <strain evidence="2">CGMCC 4.1641</strain>
    </source>
</reference>
<accession>A0ABW0A886</accession>
<comment type="caution">
    <text evidence="1">The sequence shown here is derived from an EMBL/GenBank/DDBJ whole genome shotgun (WGS) entry which is preliminary data.</text>
</comment>
<proteinExistence type="predicted"/>
<dbReference type="EMBL" id="JBHSKJ010000022">
    <property type="protein sequence ID" value="MFC5148896.1"/>
    <property type="molecule type" value="Genomic_DNA"/>
</dbReference>
<dbReference type="Proteomes" id="UP001596222">
    <property type="component" value="Unassembled WGS sequence"/>
</dbReference>
<evidence type="ECO:0000313" key="1">
    <source>
        <dbReference type="EMBL" id="MFC5148896.1"/>
    </source>
</evidence>
<dbReference type="RefSeq" id="WP_382049004.1">
    <property type="nucleotide sequence ID" value="NZ_JBHSKJ010000022.1"/>
</dbReference>
<gene>
    <name evidence="1" type="ORF">ACFPP6_29950</name>
</gene>
<name>A0ABW0A886_9ACTN</name>
<organism evidence="1 2">
    <name type="scientific">Streptomyces aureoversilis</name>
    <dbReference type="NCBI Taxonomy" id="67277"/>
    <lineage>
        <taxon>Bacteria</taxon>
        <taxon>Bacillati</taxon>
        <taxon>Actinomycetota</taxon>
        <taxon>Actinomycetes</taxon>
        <taxon>Kitasatosporales</taxon>
        <taxon>Streptomycetaceae</taxon>
        <taxon>Streptomyces</taxon>
    </lineage>
</organism>
<keyword evidence="2" id="KW-1185">Reference proteome</keyword>
<evidence type="ECO:0000313" key="2">
    <source>
        <dbReference type="Proteomes" id="UP001596222"/>
    </source>
</evidence>